<keyword evidence="3" id="KW-1003">Cell membrane</keyword>
<gene>
    <name evidence="10" type="ORF">METZ01_LOCUS289260</name>
</gene>
<sequence>MSRLRTSSKGMVKERLNKWKQMPTFSKWIDLFIDGFALLAGAILCAITILLCCDAIGRTSSKLFISVSWGYSIPWAIDVAEYGLYLMTFLGAPWVLRQGGHIAIDLLVEQLSPPTQIRLTVFTNIMGVLVSTVLFFYSCRVWWTSFRENVLIYETFVFPEWTLLSVSPITFFLMTIILCRRVHHPTGDCAHNKAKSGL</sequence>
<keyword evidence="2" id="KW-0813">Transport</keyword>
<protein>
    <recommendedName>
        <fullName evidence="9">Tripartite ATP-independent periplasmic transporters DctQ component domain-containing protein</fullName>
    </recommendedName>
</protein>
<dbReference type="GO" id="GO:0015740">
    <property type="term" value="P:C4-dicarboxylate transport"/>
    <property type="evidence" value="ECO:0007669"/>
    <property type="project" value="TreeGrafter"/>
</dbReference>
<evidence type="ECO:0000256" key="3">
    <source>
        <dbReference type="ARBA" id="ARBA00022475"/>
    </source>
</evidence>
<evidence type="ECO:0000256" key="5">
    <source>
        <dbReference type="ARBA" id="ARBA00022692"/>
    </source>
</evidence>
<dbReference type="InterPro" id="IPR055348">
    <property type="entry name" value="DctQ"/>
</dbReference>
<evidence type="ECO:0000259" key="9">
    <source>
        <dbReference type="Pfam" id="PF04290"/>
    </source>
</evidence>
<keyword evidence="6 8" id="KW-1133">Transmembrane helix</keyword>
<evidence type="ECO:0000256" key="4">
    <source>
        <dbReference type="ARBA" id="ARBA00022519"/>
    </source>
</evidence>
<feature type="domain" description="Tripartite ATP-independent periplasmic transporters DctQ component" evidence="9">
    <location>
        <begin position="64"/>
        <end position="181"/>
    </location>
</feature>
<feature type="transmembrane region" description="Helical" evidence="8">
    <location>
        <begin position="158"/>
        <end position="178"/>
    </location>
</feature>
<organism evidence="10">
    <name type="scientific">marine metagenome</name>
    <dbReference type="NCBI Taxonomy" id="408172"/>
    <lineage>
        <taxon>unclassified sequences</taxon>
        <taxon>metagenomes</taxon>
        <taxon>ecological metagenomes</taxon>
    </lineage>
</organism>
<dbReference type="Pfam" id="PF04290">
    <property type="entry name" value="DctQ"/>
    <property type="match status" value="1"/>
</dbReference>
<dbReference type="GO" id="GO:0022857">
    <property type="term" value="F:transmembrane transporter activity"/>
    <property type="evidence" value="ECO:0007669"/>
    <property type="project" value="TreeGrafter"/>
</dbReference>
<dbReference type="InterPro" id="IPR007387">
    <property type="entry name" value="TRAP_DctQ"/>
</dbReference>
<evidence type="ECO:0000256" key="7">
    <source>
        <dbReference type="ARBA" id="ARBA00023136"/>
    </source>
</evidence>
<keyword evidence="7 8" id="KW-0472">Membrane</keyword>
<dbReference type="GO" id="GO:0005886">
    <property type="term" value="C:plasma membrane"/>
    <property type="evidence" value="ECO:0007669"/>
    <property type="project" value="UniProtKB-SubCell"/>
</dbReference>
<dbReference type="EMBL" id="UINC01087220">
    <property type="protein sequence ID" value="SVC36406.1"/>
    <property type="molecule type" value="Genomic_DNA"/>
</dbReference>
<evidence type="ECO:0000313" key="10">
    <source>
        <dbReference type="EMBL" id="SVC36406.1"/>
    </source>
</evidence>
<dbReference type="PANTHER" id="PTHR35011:SF2">
    <property type="entry name" value="2,3-DIKETO-L-GULONATE TRAP TRANSPORTER SMALL PERMEASE PROTEIN YIAM"/>
    <property type="match status" value="1"/>
</dbReference>
<evidence type="ECO:0000256" key="8">
    <source>
        <dbReference type="SAM" id="Phobius"/>
    </source>
</evidence>
<keyword evidence="4" id="KW-0997">Cell inner membrane</keyword>
<evidence type="ECO:0000256" key="2">
    <source>
        <dbReference type="ARBA" id="ARBA00022448"/>
    </source>
</evidence>
<evidence type="ECO:0000256" key="6">
    <source>
        <dbReference type="ARBA" id="ARBA00022989"/>
    </source>
</evidence>
<name>A0A382LIK0_9ZZZZ</name>
<accession>A0A382LIK0</accession>
<proteinExistence type="predicted"/>
<dbReference type="AlphaFoldDB" id="A0A382LIK0"/>
<keyword evidence="5 8" id="KW-0812">Transmembrane</keyword>
<comment type="subcellular location">
    <subcellularLocation>
        <location evidence="1">Cell inner membrane</location>
        <topology evidence="1">Multi-pass membrane protein</topology>
    </subcellularLocation>
</comment>
<evidence type="ECO:0000256" key="1">
    <source>
        <dbReference type="ARBA" id="ARBA00004429"/>
    </source>
</evidence>
<dbReference type="PANTHER" id="PTHR35011">
    <property type="entry name" value="2,3-DIKETO-L-GULONATE TRAP TRANSPORTER SMALL PERMEASE PROTEIN YIAM"/>
    <property type="match status" value="1"/>
</dbReference>
<feature type="transmembrane region" description="Helical" evidence="8">
    <location>
        <begin position="117"/>
        <end position="138"/>
    </location>
</feature>
<reference evidence="10" key="1">
    <citation type="submission" date="2018-05" db="EMBL/GenBank/DDBJ databases">
        <authorList>
            <person name="Lanie J.A."/>
            <person name="Ng W.-L."/>
            <person name="Kazmierczak K.M."/>
            <person name="Andrzejewski T.M."/>
            <person name="Davidsen T.M."/>
            <person name="Wayne K.J."/>
            <person name="Tettelin H."/>
            <person name="Glass J.I."/>
            <person name="Rusch D."/>
            <person name="Podicherti R."/>
            <person name="Tsui H.-C.T."/>
            <person name="Winkler M.E."/>
        </authorList>
    </citation>
    <scope>NUCLEOTIDE SEQUENCE</scope>
</reference>